<feature type="binding site" evidence="7">
    <location>
        <position position="332"/>
    </location>
    <ligand>
        <name>3-phosphoshikimate</name>
        <dbReference type="ChEBI" id="CHEBI:145989"/>
    </ligand>
</feature>
<dbReference type="AlphaFoldDB" id="A0A4R6TZE4"/>
<dbReference type="GO" id="GO:0009423">
    <property type="term" value="P:chorismate biosynthetic process"/>
    <property type="evidence" value="ECO:0007669"/>
    <property type="project" value="UniProtKB-UniRule"/>
</dbReference>
<dbReference type="NCBIfam" id="TIGR01356">
    <property type="entry name" value="aroA"/>
    <property type="match status" value="1"/>
</dbReference>
<dbReference type="GO" id="GO:0008652">
    <property type="term" value="P:amino acid biosynthetic process"/>
    <property type="evidence" value="ECO:0007669"/>
    <property type="project" value="UniProtKB-KW"/>
</dbReference>
<dbReference type="InterPro" id="IPR013792">
    <property type="entry name" value="RNA3'P_cycl/enolpyr_Trfase_a/b"/>
</dbReference>
<name>A0A4R6TZE4_9BACI</name>
<keyword evidence="5 7" id="KW-0057">Aromatic amino acid biosynthesis</keyword>
<comment type="caution">
    <text evidence="9">The sequence shown here is derived from an EMBL/GenBank/DDBJ whole genome shotgun (WGS) entry which is preliminary data.</text>
</comment>
<comment type="subcellular location">
    <subcellularLocation>
        <location evidence="7">Cytoplasm</location>
    </subcellularLocation>
</comment>
<dbReference type="CDD" id="cd01556">
    <property type="entry name" value="EPSP_synthase"/>
    <property type="match status" value="1"/>
</dbReference>
<evidence type="ECO:0000256" key="7">
    <source>
        <dbReference type="HAMAP-Rule" id="MF_00210"/>
    </source>
</evidence>
<organism evidence="9 10">
    <name type="scientific">Aureibacillus halotolerans</name>
    <dbReference type="NCBI Taxonomy" id="1508390"/>
    <lineage>
        <taxon>Bacteria</taxon>
        <taxon>Bacillati</taxon>
        <taxon>Bacillota</taxon>
        <taxon>Bacilli</taxon>
        <taxon>Bacillales</taxon>
        <taxon>Bacillaceae</taxon>
        <taxon>Aureibacillus</taxon>
    </lineage>
</organism>
<feature type="binding site" evidence="7">
    <location>
        <position position="141"/>
    </location>
    <ligand>
        <name>phosphoenolpyruvate</name>
        <dbReference type="ChEBI" id="CHEBI:58702"/>
    </ligand>
</feature>
<dbReference type="Proteomes" id="UP000295632">
    <property type="component" value="Unassembled WGS sequence"/>
</dbReference>
<dbReference type="GO" id="GO:0009073">
    <property type="term" value="P:aromatic amino acid family biosynthetic process"/>
    <property type="evidence" value="ECO:0007669"/>
    <property type="project" value="UniProtKB-KW"/>
</dbReference>
<comment type="subunit">
    <text evidence="7">Monomer.</text>
</comment>
<evidence type="ECO:0000256" key="4">
    <source>
        <dbReference type="ARBA" id="ARBA00022679"/>
    </source>
</evidence>
<comment type="pathway">
    <text evidence="1 7">Metabolic intermediate biosynthesis; chorismate biosynthesis; chorismate from D-erythrose 4-phosphate and phosphoenolpyruvate: step 6/7.</text>
</comment>
<evidence type="ECO:0000256" key="3">
    <source>
        <dbReference type="ARBA" id="ARBA00022605"/>
    </source>
</evidence>
<keyword evidence="7" id="KW-0963">Cytoplasm</keyword>
<feature type="binding site" evidence="7">
    <location>
        <position position="189"/>
    </location>
    <ligand>
        <name>phosphoenolpyruvate</name>
        <dbReference type="ChEBI" id="CHEBI:58702"/>
    </ligand>
</feature>
<dbReference type="HAMAP" id="MF_00210">
    <property type="entry name" value="EPSP_synth"/>
    <property type="match status" value="1"/>
</dbReference>
<protein>
    <recommendedName>
        <fullName evidence="7">3-phosphoshikimate 1-carboxyvinyltransferase</fullName>
        <ecNumber evidence="7">2.5.1.19</ecNumber>
    </recommendedName>
    <alternativeName>
        <fullName evidence="7">5-enolpyruvylshikimate-3-phosphate synthase</fullName>
        <shortName evidence="7">EPSP synthase</shortName>
        <shortName evidence="7">EPSPS</shortName>
    </alternativeName>
</protein>
<feature type="binding site" evidence="7">
    <location>
        <position position="359"/>
    </location>
    <ligand>
        <name>3-phosphoshikimate</name>
        <dbReference type="ChEBI" id="CHEBI:145989"/>
    </ligand>
</feature>
<dbReference type="PANTHER" id="PTHR21090:SF5">
    <property type="entry name" value="PENTAFUNCTIONAL AROM POLYPEPTIDE"/>
    <property type="match status" value="1"/>
</dbReference>
<dbReference type="RefSeq" id="WP_208112765.1">
    <property type="nucleotide sequence ID" value="NZ_SNYJ01000013.1"/>
</dbReference>
<evidence type="ECO:0000256" key="1">
    <source>
        <dbReference type="ARBA" id="ARBA00004811"/>
    </source>
</evidence>
<keyword evidence="3 7" id="KW-0028">Amino-acid biosynthesis</keyword>
<evidence type="ECO:0000259" key="8">
    <source>
        <dbReference type="Pfam" id="PF00275"/>
    </source>
</evidence>
<feature type="active site" description="Proton acceptor" evidence="7">
    <location>
        <position position="332"/>
    </location>
</feature>
<feature type="binding site" evidence="7">
    <location>
        <position position="46"/>
    </location>
    <ligand>
        <name>3-phosphoshikimate</name>
        <dbReference type="ChEBI" id="CHEBI:145989"/>
    </ligand>
</feature>
<dbReference type="PANTHER" id="PTHR21090">
    <property type="entry name" value="AROM/DEHYDROQUINATE SYNTHASE"/>
    <property type="match status" value="1"/>
</dbReference>
<dbReference type="SUPFAM" id="SSF55205">
    <property type="entry name" value="EPT/RTPC-like"/>
    <property type="match status" value="1"/>
</dbReference>
<feature type="binding site" evidence="7">
    <location>
        <position position="430"/>
    </location>
    <ligand>
        <name>phosphoenolpyruvate</name>
        <dbReference type="ChEBI" id="CHEBI:58702"/>
    </ligand>
</feature>
<feature type="domain" description="Enolpyruvate transferase" evidence="8">
    <location>
        <begin position="28"/>
        <end position="439"/>
    </location>
</feature>
<gene>
    <name evidence="7" type="primary">aroA</name>
    <name evidence="9" type="ORF">EV213_11374</name>
</gene>
<comment type="function">
    <text evidence="7">Catalyzes the transfer of the enolpyruvyl moiety of phosphoenolpyruvate (PEP) to the 5-hydroxyl of shikimate-3-phosphate (S3P) to produce enolpyruvyl shikimate-3-phosphate and inorganic phosphate.</text>
</comment>
<keyword evidence="10" id="KW-1185">Reference proteome</keyword>
<evidence type="ECO:0000256" key="2">
    <source>
        <dbReference type="ARBA" id="ARBA00009948"/>
    </source>
</evidence>
<proteinExistence type="inferred from homology"/>
<dbReference type="Pfam" id="PF00275">
    <property type="entry name" value="EPSP_synthase"/>
    <property type="match status" value="1"/>
</dbReference>
<dbReference type="InterPro" id="IPR036968">
    <property type="entry name" value="Enolpyruvate_Tfrase_sf"/>
</dbReference>
<evidence type="ECO:0000313" key="9">
    <source>
        <dbReference type="EMBL" id="TDQ37439.1"/>
    </source>
</evidence>
<comment type="similarity">
    <text evidence="2 7">Belongs to the EPSP synthase family.</text>
</comment>
<dbReference type="PIRSF" id="PIRSF000505">
    <property type="entry name" value="EPSPS"/>
    <property type="match status" value="1"/>
</dbReference>
<comment type="caution">
    <text evidence="7">Lacks conserved residue(s) required for the propagation of feature annotation.</text>
</comment>
<comment type="catalytic activity">
    <reaction evidence="6">
        <text>3-phosphoshikimate + phosphoenolpyruvate = 5-O-(1-carboxyvinyl)-3-phosphoshikimate + phosphate</text>
        <dbReference type="Rhea" id="RHEA:21256"/>
        <dbReference type="ChEBI" id="CHEBI:43474"/>
        <dbReference type="ChEBI" id="CHEBI:57701"/>
        <dbReference type="ChEBI" id="CHEBI:58702"/>
        <dbReference type="ChEBI" id="CHEBI:145989"/>
        <dbReference type="EC" id="2.5.1.19"/>
    </reaction>
    <physiologicalReaction direction="left-to-right" evidence="6">
        <dbReference type="Rhea" id="RHEA:21257"/>
    </physiologicalReaction>
</comment>
<sequence length="450" mass="48825">MAHVPDLEARSPWSEISQYKAVTIHQHKEPMNGSITIPGSKSFTNRALILAAFAEGTSRLDGVLRSDDSYFCLEALKSIGVAIEIDGESVVVHGIGGQRLNQSAELYIGAAGTTARFLPGLLSAHTDVPQTVRASRRMSERPVKPLFDVLEQWGQAVTYEQTPGVYPVKLEAAEFLGGEGTISGKQSSQFISGLLMAAPAAKNGVVLNVTDGIVQHAYVKITIDIMKEHGVNVTYNDDFNRFEVAPQVYQPKDYSLEADASTACYFFALAALHGGTVEVTNMNLDTNQPDIGVLEILETFGCTVETSGSTVKVTGPEQLKGGRTISMKEMSDQALTIAALVPFCDGPITITDVEHIRHHESDRIQAMTESLTQLGIDITEHQDGWTIHPGQPKAGESLSSYDDHRIAMSLALIGTKIEQLTIEDPGSVSKTCPTFFDMLEQFNVRVSRKA</sequence>
<evidence type="ECO:0000256" key="5">
    <source>
        <dbReference type="ARBA" id="ARBA00023141"/>
    </source>
</evidence>
<dbReference type="InterPro" id="IPR006264">
    <property type="entry name" value="EPSP_synthase"/>
</dbReference>
<dbReference type="InterPro" id="IPR023193">
    <property type="entry name" value="EPSP_synthase_CS"/>
</dbReference>
<dbReference type="GO" id="GO:0003866">
    <property type="term" value="F:3-phosphoshikimate 1-carboxyvinyltransferase activity"/>
    <property type="evidence" value="ECO:0007669"/>
    <property type="project" value="UniProtKB-UniRule"/>
</dbReference>
<evidence type="ECO:0000313" key="10">
    <source>
        <dbReference type="Proteomes" id="UP000295632"/>
    </source>
</evidence>
<dbReference type="EC" id="2.5.1.19" evidence="7"/>
<dbReference type="EMBL" id="SNYJ01000013">
    <property type="protein sequence ID" value="TDQ37439.1"/>
    <property type="molecule type" value="Genomic_DNA"/>
</dbReference>
<dbReference type="UniPathway" id="UPA00053">
    <property type="reaction ID" value="UER00089"/>
</dbReference>
<feature type="binding site" evidence="7">
    <location>
        <position position="188"/>
    </location>
    <ligand>
        <name>3-phosphoshikimate</name>
        <dbReference type="ChEBI" id="CHEBI:145989"/>
    </ligand>
</feature>
<dbReference type="PROSITE" id="PS00885">
    <property type="entry name" value="EPSP_SYNTHASE_2"/>
    <property type="match status" value="1"/>
</dbReference>
<feature type="binding site" evidence="7">
    <location>
        <position position="42"/>
    </location>
    <ligand>
        <name>3-phosphoshikimate</name>
        <dbReference type="ChEBI" id="CHEBI:145989"/>
    </ligand>
</feature>
<reference evidence="9 10" key="1">
    <citation type="submission" date="2019-03" db="EMBL/GenBank/DDBJ databases">
        <title>Genomic Encyclopedia of Type Strains, Phase IV (KMG-IV): sequencing the most valuable type-strain genomes for metagenomic binning, comparative biology and taxonomic classification.</title>
        <authorList>
            <person name="Goeker M."/>
        </authorList>
    </citation>
    <scope>NUCLEOTIDE SEQUENCE [LARGE SCALE GENOMIC DNA]</scope>
    <source>
        <strain evidence="9 10">DSM 28697</strain>
    </source>
</reference>
<feature type="binding site" evidence="7">
    <location>
        <position position="405"/>
    </location>
    <ligand>
        <name>phosphoenolpyruvate</name>
        <dbReference type="ChEBI" id="CHEBI:58702"/>
    </ligand>
</feature>
<feature type="binding site" evidence="7">
    <location>
        <position position="189"/>
    </location>
    <ligand>
        <name>3-phosphoshikimate</name>
        <dbReference type="ChEBI" id="CHEBI:145989"/>
    </ligand>
</feature>
<dbReference type="InterPro" id="IPR001986">
    <property type="entry name" value="Enolpyruvate_Tfrase_dom"/>
</dbReference>
<feature type="binding site" evidence="7">
    <location>
        <position position="112"/>
    </location>
    <ligand>
        <name>phosphoenolpyruvate</name>
        <dbReference type="ChEBI" id="CHEBI:58702"/>
    </ligand>
</feature>
<dbReference type="GO" id="GO:0005737">
    <property type="term" value="C:cytoplasm"/>
    <property type="evidence" value="ECO:0007669"/>
    <property type="project" value="UniProtKB-SubCell"/>
</dbReference>
<accession>A0A4R6TZE4</accession>
<feature type="binding site" evidence="7">
    <location>
        <position position="187"/>
    </location>
    <ligand>
        <name>3-phosphoshikimate</name>
        <dbReference type="ChEBI" id="CHEBI:145989"/>
    </ligand>
</feature>
<feature type="binding site" evidence="7">
    <location>
        <position position="41"/>
    </location>
    <ligand>
        <name>phosphoenolpyruvate</name>
        <dbReference type="ChEBI" id="CHEBI:58702"/>
    </ligand>
</feature>
<evidence type="ECO:0000256" key="6">
    <source>
        <dbReference type="ARBA" id="ARBA00044633"/>
    </source>
</evidence>
<dbReference type="Gene3D" id="3.65.10.10">
    <property type="entry name" value="Enolpyruvate transferase domain"/>
    <property type="match status" value="2"/>
</dbReference>
<feature type="binding site" evidence="7">
    <location>
        <position position="363"/>
    </location>
    <ligand>
        <name>phosphoenolpyruvate</name>
        <dbReference type="ChEBI" id="CHEBI:58702"/>
    </ligand>
</feature>
<feature type="binding site" evidence="7">
    <location>
        <position position="41"/>
    </location>
    <ligand>
        <name>3-phosphoshikimate</name>
        <dbReference type="ChEBI" id="CHEBI:145989"/>
    </ligand>
</feature>
<keyword evidence="4 7" id="KW-0808">Transferase</keyword>